<dbReference type="GO" id="GO:0003676">
    <property type="term" value="F:nucleic acid binding"/>
    <property type="evidence" value="ECO:0007669"/>
    <property type="project" value="InterPro"/>
</dbReference>
<protein>
    <recommendedName>
        <fullName evidence="3">Integrase catalytic domain-containing protein</fullName>
    </recommendedName>
</protein>
<accession>A0A9Q3IU10</accession>
<sequence>MHPRETINMNWVTEIVTVGIENFNSCLVIVERYSKSDRCLTCQKEDTSMDTKLLFWNKIIAKCGVPKITITYYPLKDVLAERMIQTREEIIRILCEFVMEYKHHEGYTHDWATLLPEIKLAYNTSKKFTKIKSPSLVEKGCNPLIPVDHMKKILLTIHPTSKDFHDMWKRACDTASRFIGEDKEYNKTHKEPEFREGDKVLVANLYFNNRKVPKKMRD</sequence>
<dbReference type="Gene3D" id="3.30.420.10">
    <property type="entry name" value="Ribonuclease H-like superfamily/Ribonuclease H"/>
    <property type="match status" value="1"/>
</dbReference>
<evidence type="ECO:0008006" key="3">
    <source>
        <dbReference type="Google" id="ProtNLM"/>
    </source>
</evidence>
<dbReference type="InterPro" id="IPR012337">
    <property type="entry name" value="RNaseH-like_sf"/>
</dbReference>
<organism evidence="1 2">
    <name type="scientific">Austropuccinia psidii MF-1</name>
    <dbReference type="NCBI Taxonomy" id="1389203"/>
    <lineage>
        <taxon>Eukaryota</taxon>
        <taxon>Fungi</taxon>
        <taxon>Dikarya</taxon>
        <taxon>Basidiomycota</taxon>
        <taxon>Pucciniomycotina</taxon>
        <taxon>Pucciniomycetes</taxon>
        <taxon>Pucciniales</taxon>
        <taxon>Sphaerophragmiaceae</taxon>
        <taxon>Austropuccinia</taxon>
    </lineage>
</organism>
<evidence type="ECO:0000313" key="1">
    <source>
        <dbReference type="EMBL" id="MBW0550003.1"/>
    </source>
</evidence>
<proteinExistence type="predicted"/>
<name>A0A9Q3IU10_9BASI</name>
<gene>
    <name evidence="1" type="ORF">O181_089718</name>
</gene>
<reference evidence="1" key="1">
    <citation type="submission" date="2021-03" db="EMBL/GenBank/DDBJ databases">
        <title>Draft genome sequence of rust myrtle Austropuccinia psidii MF-1, a brazilian biotype.</title>
        <authorList>
            <person name="Quecine M.C."/>
            <person name="Pachon D.M.R."/>
            <person name="Bonatelli M.L."/>
            <person name="Correr F.H."/>
            <person name="Franceschini L.M."/>
            <person name="Leite T.F."/>
            <person name="Margarido G.R.A."/>
            <person name="Almeida C.A."/>
            <person name="Ferrarezi J.A."/>
            <person name="Labate C.A."/>
        </authorList>
    </citation>
    <scope>NUCLEOTIDE SEQUENCE</scope>
    <source>
        <strain evidence="1">MF-1</strain>
    </source>
</reference>
<keyword evidence="2" id="KW-1185">Reference proteome</keyword>
<dbReference type="AlphaFoldDB" id="A0A9Q3IU10"/>
<dbReference type="InterPro" id="IPR036397">
    <property type="entry name" value="RNaseH_sf"/>
</dbReference>
<evidence type="ECO:0000313" key="2">
    <source>
        <dbReference type="Proteomes" id="UP000765509"/>
    </source>
</evidence>
<comment type="caution">
    <text evidence="1">The sequence shown here is derived from an EMBL/GenBank/DDBJ whole genome shotgun (WGS) entry which is preliminary data.</text>
</comment>
<dbReference type="SUPFAM" id="SSF53098">
    <property type="entry name" value="Ribonuclease H-like"/>
    <property type="match status" value="1"/>
</dbReference>
<dbReference type="EMBL" id="AVOT02055481">
    <property type="protein sequence ID" value="MBW0550003.1"/>
    <property type="molecule type" value="Genomic_DNA"/>
</dbReference>
<dbReference type="Proteomes" id="UP000765509">
    <property type="component" value="Unassembled WGS sequence"/>
</dbReference>